<dbReference type="Proteomes" id="UP000326354">
    <property type="component" value="Chromosome"/>
</dbReference>
<accession>A0A5S9ISL6</accession>
<dbReference type="AlphaFoldDB" id="A0A5S9ISL6"/>
<sequence>MRHRQVKHKSKKTPKVKAGKVQRKNFRDVRNSPDKQFFIHVESPRLGYEHFVSQQDIKTFLNILPQKETIMSGLQSICLVDHEHCDGWYEDGNIHICAWEQEMHRVFDALHYDEHKEILAELSIPCEKISGELMHQFDIVDVTDLYEGEIPYHMEKVLCDDWREEFTFDLIHASDFQWQINRGEIELYTAMISEQTIDIYSVDYLCKFTRETIRDYQLLHILLHELGHHQDCTTTPGKGYLIRGEEYAEIYARKYEKSIWDTYFAVFYPN</sequence>
<reference evidence="2 3" key="1">
    <citation type="submission" date="2019-08" db="EMBL/GenBank/DDBJ databases">
        <title>Complete genome sequence of Candidatus Uab amorphum.</title>
        <authorList>
            <person name="Shiratori T."/>
            <person name="Suzuki S."/>
            <person name="Kakizawa Y."/>
            <person name="Ishida K."/>
        </authorList>
    </citation>
    <scope>NUCLEOTIDE SEQUENCE [LARGE SCALE GENOMIC DNA]</scope>
    <source>
        <strain evidence="2 3">SRT547</strain>
    </source>
</reference>
<protein>
    <submittedName>
        <fullName evidence="2">Uncharacterized protein</fullName>
    </submittedName>
</protein>
<gene>
    <name evidence="2" type="ORF">UABAM_05266</name>
</gene>
<feature type="region of interest" description="Disordered" evidence="1">
    <location>
        <begin position="1"/>
        <end position="23"/>
    </location>
</feature>
<name>A0A5S9ISL6_UABAM</name>
<organism evidence="2 3">
    <name type="scientific">Uabimicrobium amorphum</name>
    <dbReference type="NCBI Taxonomy" id="2596890"/>
    <lineage>
        <taxon>Bacteria</taxon>
        <taxon>Pseudomonadati</taxon>
        <taxon>Planctomycetota</taxon>
        <taxon>Candidatus Uabimicrobiia</taxon>
        <taxon>Candidatus Uabimicrobiales</taxon>
        <taxon>Candidatus Uabimicrobiaceae</taxon>
        <taxon>Candidatus Uabimicrobium</taxon>
    </lineage>
</organism>
<dbReference type="RefSeq" id="WP_151970904.1">
    <property type="nucleotide sequence ID" value="NZ_AP019860.1"/>
</dbReference>
<evidence type="ECO:0000256" key="1">
    <source>
        <dbReference type="SAM" id="MobiDB-lite"/>
    </source>
</evidence>
<dbReference type="OrthoDB" id="292281at2"/>
<proteinExistence type="predicted"/>
<evidence type="ECO:0000313" key="3">
    <source>
        <dbReference type="Proteomes" id="UP000326354"/>
    </source>
</evidence>
<keyword evidence="3" id="KW-1185">Reference proteome</keyword>
<dbReference type="KEGG" id="uam:UABAM_05266"/>
<evidence type="ECO:0000313" key="2">
    <source>
        <dbReference type="EMBL" id="BBM86866.1"/>
    </source>
</evidence>
<dbReference type="EMBL" id="AP019860">
    <property type="protein sequence ID" value="BBM86866.1"/>
    <property type="molecule type" value="Genomic_DNA"/>
</dbReference>